<dbReference type="PANTHER" id="PTHR46629">
    <property type="entry name" value="OS01G0917900 PROTEIN"/>
    <property type="match status" value="1"/>
</dbReference>
<feature type="domain" description="RING-type" evidence="2">
    <location>
        <begin position="199"/>
        <end position="237"/>
    </location>
</feature>
<dbReference type="InterPro" id="IPR001841">
    <property type="entry name" value="Znf_RING"/>
</dbReference>
<dbReference type="SUPFAM" id="SSF57850">
    <property type="entry name" value="RING/U-box"/>
    <property type="match status" value="1"/>
</dbReference>
<dbReference type="EMBL" id="CP093345">
    <property type="protein sequence ID" value="WOG95039.1"/>
    <property type="molecule type" value="Genomic_DNA"/>
</dbReference>
<accession>A0A161Y3U5</accession>
<dbReference type="KEGG" id="dcr:108211664"/>
<evidence type="ECO:0000313" key="3">
    <source>
        <dbReference type="EMBL" id="KZN03897.1"/>
    </source>
</evidence>
<dbReference type="PROSITE" id="PS50089">
    <property type="entry name" value="ZF_RING_2"/>
    <property type="match status" value="1"/>
</dbReference>
<gene>
    <name evidence="3" type="ORF">DCAR_012653</name>
    <name evidence="4" type="ORF">DCAR_0314341</name>
</gene>
<reference evidence="4" key="2">
    <citation type="submission" date="2022-03" db="EMBL/GenBank/DDBJ databases">
        <title>Draft title - Genomic analysis of global carrot germplasm unveils the trajectory of domestication and the origin of high carotenoid orange carrot.</title>
        <authorList>
            <person name="Iorizzo M."/>
            <person name="Ellison S."/>
            <person name="Senalik D."/>
            <person name="Macko-Podgorni A."/>
            <person name="Grzebelus D."/>
            <person name="Bostan H."/>
            <person name="Rolling W."/>
            <person name="Curaba J."/>
            <person name="Simon P."/>
        </authorList>
    </citation>
    <scope>NUCLEOTIDE SEQUENCE</scope>
    <source>
        <tissue evidence="4">Leaf</tissue>
    </source>
</reference>
<dbReference type="AlphaFoldDB" id="A0A161Y3U5"/>
<proteinExistence type="predicted"/>
<dbReference type="OrthoDB" id="1711136at2759"/>
<name>A0A161Y3U5_DAUCS</name>
<dbReference type="Pfam" id="PF13920">
    <property type="entry name" value="zf-C3HC4_3"/>
    <property type="match status" value="1"/>
</dbReference>
<reference evidence="3" key="1">
    <citation type="journal article" date="2016" name="Nat. Genet.">
        <title>A high-quality carrot genome assembly provides new insights into carotenoid accumulation and asterid genome evolution.</title>
        <authorList>
            <person name="Iorizzo M."/>
            <person name="Ellison S."/>
            <person name="Senalik D."/>
            <person name="Zeng P."/>
            <person name="Satapoomin P."/>
            <person name="Huang J."/>
            <person name="Bowman M."/>
            <person name="Iovene M."/>
            <person name="Sanseverino W."/>
            <person name="Cavagnaro P."/>
            <person name="Yildiz M."/>
            <person name="Macko-Podgorni A."/>
            <person name="Moranska E."/>
            <person name="Grzebelus E."/>
            <person name="Grzebelus D."/>
            <person name="Ashrafi H."/>
            <person name="Zheng Z."/>
            <person name="Cheng S."/>
            <person name="Spooner D."/>
            <person name="Van Deynze A."/>
            <person name="Simon P."/>
        </authorList>
    </citation>
    <scope>NUCLEOTIDE SEQUENCE [LARGE SCALE GENOMIC DNA]</scope>
    <source>
        <tissue evidence="3">Leaf</tissue>
    </source>
</reference>
<dbReference type="CDD" id="cd16449">
    <property type="entry name" value="RING-HC"/>
    <property type="match status" value="1"/>
</dbReference>
<sequence length="247" mass="26812">MGNRGGPSNHLGELLRLRQEEDSGDDHRRNSISGQTLGSVIDADKTDFPTLLDVLQQESGGNSRKKWKGFREKLRLRRGGAAWCSASRMLISDVAINNTILTSRMIMGRGGMPENLSGTGRNIDTRLPENDVTPEVTAATVPEDGGEEGPARLSLMALLETEMEIGFETSFIPNDDVTEEDEDVEGGVGGAGEVHGGGCCVCMVRDKGSAFIPCGHTFCRLCSRELWVKRGNCPLCNTKILEILDIF</sequence>
<evidence type="ECO:0000259" key="2">
    <source>
        <dbReference type="PROSITE" id="PS50089"/>
    </source>
</evidence>
<dbReference type="InterPro" id="IPR013083">
    <property type="entry name" value="Znf_RING/FYVE/PHD"/>
</dbReference>
<dbReference type="GO" id="GO:0008270">
    <property type="term" value="F:zinc ion binding"/>
    <property type="evidence" value="ECO:0007669"/>
    <property type="project" value="UniProtKB-KW"/>
</dbReference>
<keyword evidence="5" id="KW-1185">Reference proteome</keyword>
<keyword evidence="1" id="KW-0863">Zinc-finger</keyword>
<dbReference type="Proteomes" id="UP000077755">
    <property type="component" value="Chromosome 3"/>
</dbReference>
<dbReference type="SMART" id="SM00184">
    <property type="entry name" value="RING"/>
    <property type="match status" value="1"/>
</dbReference>
<dbReference type="OMA" id="QNIHNDD"/>
<organism evidence="3">
    <name type="scientific">Daucus carota subsp. sativus</name>
    <name type="common">Carrot</name>
    <dbReference type="NCBI Taxonomy" id="79200"/>
    <lineage>
        <taxon>Eukaryota</taxon>
        <taxon>Viridiplantae</taxon>
        <taxon>Streptophyta</taxon>
        <taxon>Embryophyta</taxon>
        <taxon>Tracheophyta</taxon>
        <taxon>Spermatophyta</taxon>
        <taxon>Magnoliopsida</taxon>
        <taxon>eudicotyledons</taxon>
        <taxon>Gunneridae</taxon>
        <taxon>Pentapetalae</taxon>
        <taxon>asterids</taxon>
        <taxon>campanulids</taxon>
        <taxon>Apiales</taxon>
        <taxon>Apiaceae</taxon>
        <taxon>Apioideae</taxon>
        <taxon>Scandiceae</taxon>
        <taxon>Daucinae</taxon>
        <taxon>Daucus</taxon>
        <taxon>Daucus sect. Daucus</taxon>
    </lineage>
</organism>
<dbReference type="Gene3D" id="3.30.40.10">
    <property type="entry name" value="Zinc/RING finger domain, C3HC4 (zinc finger)"/>
    <property type="match status" value="1"/>
</dbReference>
<keyword evidence="1" id="KW-0479">Metal-binding</keyword>
<protein>
    <recommendedName>
        <fullName evidence="2">RING-type domain-containing protein</fullName>
    </recommendedName>
</protein>
<evidence type="ECO:0000313" key="4">
    <source>
        <dbReference type="EMBL" id="WOG95039.1"/>
    </source>
</evidence>
<evidence type="ECO:0000313" key="5">
    <source>
        <dbReference type="Proteomes" id="UP000077755"/>
    </source>
</evidence>
<dbReference type="EMBL" id="LNRQ01000003">
    <property type="protein sequence ID" value="KZN03897.1"/>
    <property type="molecule type" value="Genomic_DNA"/>
</dbReference>
<evidence type="ECO:0000256" key="1">
    <source>
        <dbReference type="PROSITE-ProRule" id="PRU00175"/>
    </source>
</evidence>
<keyword evidence="1" id="KW-0862">Zinc</keyword>
<dbReference type="Gramene" id="KZN03897">
    <property type="protein sequence ID" value="KZN03897"/>
    <property type="gene ID" value="DCAR_012653"/>
</dbReference>